<organism evidence="1 2">
    <name type="scientific">Ectopseudomonas guguanensis</name>
    <dbReference type="NCBI Taxonomy" id="1198456"/>
    <lineage>
        <taxon>Bacteria</taxon>
        <taxon>Pseudomonadati</taxon>
        <taxon>Pseudomonadota</taxon>
        <taxon>Gammaproteobacteria</taxon>
        <taxon>Pseudomonadales</taxon>
        <taxon>Pseudomonadaceae</taxon>
        <taxon>Ectopseudomonas</taxon>
    </lineage>
</organism>
<gene>
    <name evidence="1" type="ORF">SAMN05216213_10692</name>
</gene>
<reference evidence="2" key="1">
    <citation type="submission" date="2016-10" db="EMBL/GenBank/DDBJ databases">
        <authorList>
            <person name="Varghese N."/>
            <person name="Submissions S."/>
        </authorList>
    </citation>
    <scope>NUCLEOTIDE SEQUENCE [LARGE SCALE GENOMIC DNA]</scope>
    <source>
        <strain evidence="2">JCM 18416</strain>
    </source>
</reference>
<dbReference type="AlphaFoldDB" id="A0A1H0VWZ6"/>
<dbReference type="EMBL" id="FNJJ01000006">
    <property type="protein sequence ID" value="SDP82715.1"/>
    <property type="molecule type" value="Genomic_DNA"/>
</dbReference>
<evidence type="ECO:0000313" key="2">
    <source>
        <dbReference type="Proteomes" id="UP000199460"/>
    </source>
</evidence>
<name>A0A1H0VWZ6_9GAMM</name>
<dbReference type="Proteomes" id="UP000199460">
    <property type="component" value="Unassembled WGS sequence"/>
</dbReference>
<sequence length="30" mass="3361">MSRKTLVRTAHPTDEFFVGCAARTITEPQP</sequence>
<accession>A0A1H0VWZ6</accession>
<proteinExistence type="predicted"/>
<evidence type="ECO:0000313" key="1">
    <source>
        <dbReference type="EMBL" id="SDP82715.1"/>
    </source>
</evidence>
<protein>
    <submittedName>
        <fullName evidence="1">Uncharacterized protein</fullName>
    </submittedName>
</protein>
<keyword evidence="2" id="KW-1185">Reference proteome</keyword>